<gene>
    <name evidence="3" type="ORF">LMG31506_03637</name>
</gene>
<evidence type="ECO:0000313" key="4">
    <source>
        <dbReference type="Proteomes" id="UP000672934"/>
    </source>
</evidence>
<name>A0A916IX16_9BURK</name>
<reference evidence="3" key="1">
    <citation type="submission" date="2021-03" db="EMBL/GenBank/DDBJ databases">
        <authorList>
            <person name="Peeters C."/>
        </authorList>
    </citation>
    <scope>NUCLEOTIDE SEQUENCE</scope>
    <source>
        <strain evidence="3">LMG 31506</strain>
    </source>
</reference>
<proteinExistence type="predicted"/>
<feature type="compositionally biased region" description="Basic and acidic residues" evidence="1">
    <location>
        <begin position="252"/>
        <end position="262"/>
    </location>
</feature>
<dbReference type="Gene3D" id="3.30.1340.30">
    <property type="match status" value="1"/>
</dbReference>
<evidence type="ECO:0000256" key="1">
    <source>
        <dbReference type="SAM" id="MobiDB-lite"/>
    </source>
</evidence>
<dbReference type="RefSeq" id="WP_230426919.1">
    <property type="nucleotide sequence ID" value="NZ_CAJPUY010000012.1"/>
</dbReference>
<feature type="region of interest" description="Disordered" evidence="1">
    <location>
        <begin position="1"/>
        <end position="169"/>
    </location>
</feature>
<feature type="domain" description="BON" evidence="2">
    <location>
        <begin position="167"/>
        <end position="234"/>
    </location>
</feature>
<dbReference type="PROSITE" id="PS50914">
    <property type="entry name" value="BON"/>
    <property type="match status" value="1"/>
</dbReference>
<sequence>MNRDEYGDRLRYGGSREDLPDEFDDQAVRRQRSAGGDPRWQAGARQPANGWPTSPPSPPSPTLPRRGPRNEVPEGHAPPAPRDPDWRSRRDWQRGRGTGYGDERERQSHTQREEWGASRAPTDTGRGGQGYVPFAGASQWEPMDFARPEHPVGSQRRPSGPKGYHRPDGRIQDEVCERLAHSRFDVSDVEVAVADGIVTLSGKVKERGQKYRIEEVVDTVFGVRDVDNQIRVGRASTSTQEATPGQGVRTAAADRHGQPGQS</sequence>
<feature type="region of interest" description="Disordered" evidence="1">
    <location>
        <begin position="232"/>
        <end position="262"/>
    </location>
</feature>
<protein>
    <recommendedName>
        <fullName evidence="2">BON domain-containing protein</fullName>
    </recommendedName>
</protein>
<evidence type="ECO:0000259" key="2">
    <source>
        <dbReference type="PROSITE" id="PS50914"/>
    </source>
</evidence>
<keyword evidence="4" id="KW-1185">Reference proteome</keyword>
<dbReference type="PANTHER" id="PTHR34606:SF15">
    <property type="entry name" value="BON DOMAIN-CONTAINING PROTEIN"/>
    <property type="match status" value="1"/>
</dbReference>
<accession>A0A916IX16</accession>
<comment type="caution">
    <text evidence="3">The sequence shown here is derived from an EMBL/GenBank/DDBJ whole genome shotgun (WGS) entry which is preliminary data.</text>
</comment>
<feature type="compositionally biased region" description="Pro residues" evidence="1">
    <location>
        <begin position="53"/>
        <end position="62"/>
    </location>
</feature>
<dbReference type="Pfam" id="PF04972">
    <property type="entry name" value="BON"/>
    <property type="match status" value="1"/>
</dbReference>
<dbReference type="InterPro" id="IPR007055">
    <property type="entry name" value="BON_dom"/>
</dbReference>
<feature type="compositionally biased region" description="Basic and acidic residues" evidence="1">
    <location>
        <begin position="1"/>
        <end position="18"/>
    </location>
</feature>
<evidence type="ECO:0000313" key="3">
    <source>
        <dbReference type="EMBL" id="CAG2147473.1"/>
    </source>
</evidence>
<feature type="compositionally biased region" description="Basic and acidic residues" evidence="1">
    <location>
        <begin position="101"/>
        <end position="116"/>
    </location>
</feature>
<organism evidence="3 4">
    <name type="scientific">Cupriavidus yeoncheonensis</name>
    <dbReference type="NCBI Taxonomy" id="1462994"/>
    <lineage>
        <taxon>Bacteria</taxon>
        <taxon>Pseudomonadati</taxon>
        <taxon>Pseudomonadota</taxon>
        <taxon>Betaproteobacteria</taxon>
        <taxon>Burkholderiales</taxon>
        <taxon>Burkholderiaceae</taxon>
        <taxon>Cupriavidus</taxon>
    </lineage>
</organism>
<dbReference type="AlphaFoldDB" id="A0A916IX16"/>
<feature type="compositionally biased region" description="Basic and acidic residues" evidence="1">
    <location>
        <begin position="82"/>
        <end position="94"/>
    </location>
</feature>
<dbReference type="Proteomes" id="UP000672934">
    <property type="component" value="Unassembled WGS sequence"/>
</dbReference>
<dbReference type="InterPro" id="IPR051686">
    <property type="entry name" value="Lipoprotein_DolP"/>
</dbReference>
<dbReference type="PANTHER" id="PTHR34606">
    <property type="entry name" value="BON DOMAIN-CONTAINING PROTEIN"/>
    <property type="match status" value="1"/>
</dbReference>
<dbReference type="EMBL" id="CAJPUY010000012">
    <property type="protein sequence ID" value="CAG2147473.1"/>
    <property type="molecule type" value="Genomic_DNA"/>
</dbReference>